<dbReference type="EMBL" id="BAAAOH010000001">
    <property type="protein sequence ID" value="GAA1973275.1"/>
    <property type="molecule type" value="Genomic_DNA"/>
</dbReference>
<accession>A0ABN2RR18</accession>
<gene>
    <name evidence="1" type="ORF">GCM10009777_01730</name>
</gene>
<dbReference type="InterPro" id="IPR005502">
    <property type="entry name" value="Ribosyl_crysJ1"/>
</dbReference>
<dbReference type="Pfam" id="PF03747">
    <property type="entry name" value="ADP_ribosyl_GH"/>
    <property type="match status" value="1"/>
</dbReference>
<dbReference type="RefSeq" id="WP_344057609.1">
    <property type="nucleotide sequence ID" value="NZ_BAAAOH010000001.1"/>
</dbReference>
<dbReference type="Proteomes" id="UP001500326">
    <property type="component" value="Unassembled WGS sequence"/>
</dbReference>
<dbReference type="Gene3D" id="1.10.4080.10">
    <property type="entry name" value="ADP-ribosylation/Crystallin J1"/>
    <property type="match status" value="1"/>
</dbReference>
<name>A0ABN2RR18_9MICO</name>
<organism evidence="1 2">
    <name type="scientific">Microbacterium pumilum</name>
    <dbReference type="NCBI Taxonomy" id="344165"/>
    <lineage>
        <taxon>Bacteria</taxon>
        <taxon>Bacillati</taxon>
        <taxon>Actinomycetota</taxon>
        <taxon>Actinomycetes</taxon>
        <taxon>Micrococcales</taxon>
        <taxon>Microbacteriaceae</taxon>
        <taxon>Microbacterium</taxon>
    </lineage>
</organism>
<reference evidence="1 2" key="1">
    <citation type="journal article" date="2019" name="Int. J. Syst. Evol. Microbiol.">
        <title>The Global Catalogue of Microorganisms (GCM) 10K type strain sequencing project: providing services to taxonomists for standard genome sequencing and annotation.</title>
        <authorList>
            <consortium name="The Broad Institute Genomics Platform"/>
            <consortium name="The Broad Institute Genome Sequencing Center for Infectious Disease"/>
            <person name="Wu L."/>
            <person name="Ma J."/>
        </authorList>
    </citation>
    <scope>NUCLEOTIDE SEQUENCE [LARGE SCALE GENOMIC DNA]</scope>
    <source>
        <strain evidence="1 2">JCM 14902</strain>
    </source>
</reference>
<proteinExistence type="predicted"/>
<keyword evidence="2" id="KW-1185">Reference proteome</keyword>
<dbReference type="SUPFAM" id="SSF101478">
    <property type="entry name" value="ADP-ribosylglycohydrolase"/>
    <property type="match status" value="1"/>
</dbReference>
<sequence length="434" mass="46665">MLHDPLVPVDLAIAELRQRRESGYDVSNLADLADALRPDDAAAADLILADALAAPRLASWSYDEPEDLDDVLPSSTPEAVPSLPDADRFLGAWLGRIAGCNLGKPVEEGVVWTSDRIRQYLELAGSYPLRDYIPALSPMPAGFELRDNWPDTTRGNVDGSARDDDIDYAILGILLLEQHGEQITTADVAQGWLAYLPYARVYTAERATYVNLLHGVPADLAAERRNPYREWIGALIRGDAFGWTHPGRPIAAARLAYRDARLSHRANGVYGELWSAALAACALVESSVEAVLDRSMVVVPPGSRLAEAIGRVRQLHRSGATWDEALAAIQRDCAQYDWVHTVNNAALITAGLLWSDGDFAAGIGNTVQGGWDTDSNGATVGSVLGGLLGAAALPAQFVDPLHDRTRSAVFGFDHSRISDLAARTRVLAAAFAGS</sequence>
<dbReference type="InterPro" id="IPR036705">
    <property type="entry name" value="Ribosyl_crysJ1_sf"/>
</dbReference>
<protein>
    <submittedName>
        <fullName evidence="1">ADP-ribosylglycohydrolase family protein</fullName>
    </submittedName>
</protein>
<evidence type="ECO:0000313" key="1">
    <source>
        <dbReference type="EMBL" id="GAA1973275.1"/>
    </source>
</evidence>
<evidence type="ECO:0000313" key="2">
    <source>
        <dbReference type="Proteomes" id="UP001500326"/>
    </source>
</evidence>
<comment type="caution">
    <text evidence="1">The sequence shown here is derived from an EMBL/GenBank/DDBJ whole genome shotgun (WGS) entry which is preliminary data.</text>
</comment>